<feature type="compositionally biased region" description="Low complexity" evidence="4">
    <location>
        <begin position="1284"/>
        <end position="1297"/>
    </location>
</feature>
<feature type="region of interest" description="Disordered" evidence="4">
    <location>
        <begin position="1260"/>
        <end position="1323"/>
    </location>
</feature>
<feature type="domain" description="CW-type" evidence="5">
    <location>
        <begin position="719"/>
        <end position="772"/>
    </location>
</feature>
<feature type="compositionally biased region" description="Basic and acidic residues" evidence="4">
    <location>
        <begin position="1299"/>
        <end position="1323"/>
    </location>
</feature>
<feature type="compositionally biased region" description="Polar residues" evidence="4">
    <location>
        <begin position="155"/>
        <end position="177"/>
    </location>
</feature>
<feature type="compositionally biased region" description="Basic and acidic residues" evidence="4">
    <location>
        <begin position="610"/>
        <end position="632"/>
    </location>
</feature>
<feature type="compositionally biased region" description="Polar residues" evidence="4">
    <location>
        <begin position="829"/>
        <end position="860"/>
    </location>
</feature>
<feature type="compositionally biased region" description="Basic and acidic residues" evidence="4">
    <location>
        <begin position="576"/>
        <end position="590"/>
    </location>
</feature>
<dbReference type="InterPro" id="IPR055300">
    <property type="entry name" value="CWZF3/5/7"/>
</dbReference>
<feature type="compositionally biased region" description="Basic and acidic residues" evidence="4">
    <location>
        <begin position="880"/>
        <end position="893"/>
    </location>
</feature>
<proteinExistence type="predicted"/>
<feature type="compositionally biased region" description="Basic and acidic residues" evidence="4">
    <location>
        <begin position="950"/>
        <end position="983"/>
    </location>
</feature>
<feature type="compositionally biased region" description="Polar residues" evidence="4">
    <location>
        <begin position="804"/>
        <end position="816"/>
    </location>
</feature>
<feature type="compositionally biased region" description="Polar residues" evidence="4">
    <location>
        <begin position="1400"/>
        <end position="1409"/>
    </location>
</feature>
<dbReference type="InterPro" id="IPR011124">
    <property type="entry name" value="Znf_CW"/>
</dbReference>
<reference evidence="6 7" key="1">
    <citation type="submission" date="2020-05" db="EMBL/GenBank/DDBJ databases">
        <title>Vigna angularis (adzuki bean) Var. LongXiaoDou No. 4 denovo assembly.</title>
        <authorList>
            <person name="Xiang H."/>
        </authorList>
    </citation>
    <scope>NUCLEOTIDE SEQUENCE [LARGE SCALE GENOMIC DNA]</scope>
    <source>
        <tissue evidence="6">Leaf</tissue>
    </source>
</reference>
<evidence type="ECO:0000256" key="4">
    <source>
        <dbReference type="SAM" id="MobiDB-lite"/>
    </source>
</evidence>
<comment type="caution">
    <text evidence="6">The sequence shown here is derived from an EMBL/GenBank/DDBJ whole genome shotgun (WGS) entry which is preliminary data.</text>
</comment>
<feature type="compositionally biased region" description="Low complexity" evidence="4">
    <location>
        <begin position="1046"/>
        <end position="1059"/>
    </location>
</feature>
<feature type="compositionally biased region" description="Basic and acidic residues" evidence="4">
    <location>
        <begin position="1373"/>
        <end position="1393"/>
    </location>
</feature>
<feature type="region of interest" description="Disordered" evidence="4">
    <location>
        <begin position="1364"/>
        <end position="1482"/>
    </location>
</feature>
<dbReference type="Gene3D" id="3.30.40.100">
    <property type="match status" value="1"/>
</dbReference>
<dbReference type="InterPro" id="IPR056406">
    <property type="entry name" value="THD_CWZF3/5/7"/>
</dbReference>
<evidence type="ECO:0000259" key="5">
    <source>
        <dbReference type="PROSITE" id="PS51050"/>
    </source>
</evidence>
<evidence type="ECO:0000256" key="1">
    <source>
        <dbReference type="ARBA" id="ARBA00022723"/>
    </source>
</evidence>
<feature type="compositionally biased region" description="Polar residues" evidence="4">
    <location>
        <begin position="528"/>
        <end position="539"/>
    </location>
</feature>
<organism evidence="6 7">
    <name type="scientific">Phaseolus angularis</name>
    <name type="common">Azuki bean</name>
    <name type="synonym">Vigna angularis</name>
    <dbReference type="NCBI Taxonomy" id="3914"/>
    <lineage>
        <taxon>Eukaryota</taxon>
        <taxon>Viridiplantae</taxon>
        <taxon>Streptophyta</taxon>
        <taxon>Embryophyta</taxon>
        <taxon>Tracheophyta</taxon>
        <taxon>Spermatophyta</taxon>
        <taxon>Magnoliopsida</taxon>
        <taxon>eudicotyledons</taxon>
        <taxon>Gunneridae</taxon>
        <taxon>Pentapetalae</taxon>
        <taxon>rosids</taxon>
        <taxon>fabids</taxon>
        <taxon>Fabales</taxon>
        <taxon>Fabaceae</taxon>
        <taxon>Papilionoideae</taxon>
        <taxon>50 kb inversion clade</taxon>
        <taxon>NPAAA clade</taxon>
        <taxon>indigoferoid/millettioid clade</taxon>
        <taxon>Phaseoleae</taxon>
        <taxon>Vigna</taxon>
    </lineage>
</organism>
<feature type="region of interest" description="Disordered" evidence="4">
    <location>
        <begin position="281"/>
        <end position="305"/>
    </location>
</feature>
<feature type="region of interest" description="Disordered" evidence="4">
    <location>
        <begin position="528"/>
        <end position="551"/>
    </location>
</feature>
<feature type="region of interest" description="Disordered" evidence="4">
    <location>
        <begin position="155"/>
        <end position="206"/>
    </location>
</feature>
<feature type="compositionally biased region" description="Basic and acidic residues" evidence="4">
    <location>
        <begin position="1430"/>
        <end position="1439"/>
    </location>
</feature>
<keyword evidence="3" id="KW-0862">Zinc</keyword>
<dbReference type="PANTHER" id="PTHR46524">
    <property type="entry name" value="CW-TYPE ZINC FINGER"/>
    <property type="match status" value="1"/>
</dbReference>
<feature type="compositionally biased region" description="Basic and acidic residues" evidence="4">
    <location>
        <begin position="1025"/>
        <end position="1038"/>
    </location>
</feature>
<dbReference type="GO" id="GO:0008270">
    <property type="term" value="F:zinc ion binding"/>
    <property type="evidence" value="ECO:0007669"/>
    <property type="project" value="UniProtKB-KW"/>
</dbReference>
<protein>
    <recommendedName>
        <fullName evidence="5">CW-type domain-containing protein</fullName>
    </recommendedName>
</protein>
<sequence length="1902" mass="208079">MDRGGSGILIGTEGSQCGEGRDAIKGLGLGLGLGLGAGRREMVESELEEGEACSFQNHEDYDATVDPDVALSYIIRDLNFVSAVGLSCLVVGCALLNCALLLGVPFTLDRLVHSVIHYAPKTRRVKDFEGGLSAESLGAKYGGYGSFLPTYQRSPVWSHPRTPQKNHSQNTPKSPNNLLPEGGQGDAVQCSTGTQSSRLGPGSGNSLRMAANKGLYLEDGTHQEKYLITTNVDTSTSKHESLNKKFTSTSDQKPLKVRIKMGPDNLSTRKNAAIYSEIGLDVSPSSSLDDSPSESEGISRDPHEAPFESPTIILQIMTDLPQLLSPLSESIIELTIKEMRARDSIPGLVHLDDAESFDMSLNESNNVKVDRKLSRGSGRKMKSLEGCESSMEVKGSTKKNGRIDAGVLSRKEQSTDASTMEELVSNTMKLPLLSSSYSFSDDLVRTDDGPCDSLKETHKVMVREKTFSGQGQKEGLEPTSTEVNGFSERTKGSSRRKVVGDKIPFDDYIVKENSQGDNNCHSIMAESNVSKVRTASNTEEPPKKANQRGSLCEQDSMAIPVVTEHPVLVGKKKAKGSHDTVVMEREKEKIGSSSAPKTKRSSDDSSASKNETEDVRAQKNLGKTRDTYRDFFGELEDEEDRINSLETPFEEKPKEPEVVERSAPTTSSGAKERPSAKKADKLLTAEIYPKSATNIWCTGNANGTDAESGKGIPVMIPPVEMEDNWVQCDRCHKWRLLPVGTNPDNLPEKWLCSMLNWLPDMNRCSFSEDETTKALIALYQGPPFDGQSNLQNVSGSVMVGGAMPTSQHPNQHQLNNDVHVAPGGKKRLNSTNKENFSQSSYPMKKNLLSTVKSRSLNDVNKSPVMSEADVPSEKHKNKHRTQEHSSDRGDTKNTKVKSRRDHDQDFPRPSKKSKTDKAHSTNEEWVEQSGTTRKVGVQSSNSTFPTTSVGKDRPRQKAHSSSRDSKSRKDRIPVSAENTRDKGQGSLDEGSLDLGNCDSIGSVKKRKLKGYQDAITYSPGNPRIQESKTSEHDFSNSRKEKKAKSSKSGGKESSTSKGSGRTDKKVSHAKNQKFRQNPECSLSQRSLDGMDCSKRDLGPLQVSVAATSSSSKVSGSHKTKASFHEVKGSPVESVSSSPIRVLNADKLSIKEIIGKDDSRDVAAVDSPRRCLNRDDDGASDRSGTARKDKSFTIANRADFQDKGVNFSDTKLKAETTSYCTNGGVDTIVPDGTYAGKEHIKHPGEDKIDVYHANMSHTRKNGIESGLEDNNDGCKSESHADKVKNSSSSSQLKNQSPLAETKHKDGKNKLQEKFGIKPDQSENIHAVKKDYAEKAEARKKESHLNRGHDFQDVIVDALCKQDAFHAPPQTQLPDSDRSTKRSLFERTGDQEVHGKGKLLSSLPSEGSQVETLGRCPRPVGLHKGNGDAEVDPSKVDDVSKLPKRQSKKTDNQNGNQQTGSRNPVLNGHRSKELDAPSPVRRDSYSHAANNAVKEAKDLKHLADRLKHSGSTGESTSLYFQAALKFLHGASLLESGNSDNSKHSEMIQSKQMYSSTAKLCELQACLQTSLLFCAHEYEKSKDMASAALAYKCMEVAYMRVVYSSHTSASRDRHELHNTLQMIPLGESPSSSASDVDNVNNSTAADKVVIISKSVNSPQVAGNHVIAARHRPNFVRLLGFAVIFGIKNMYQLQAQDVTFAMEASRKSRNAFAAANSSLGVGKNTDGISSIKKALDFSFQDVEGLLRLVRVAVEAINREASTVSIDMAAVDSEMKVSVYSQEFGCSLLFTNIKSFQSSRQRGGPQKQVVTAGKRKLWILYYCNHASTSGSAFSSPFQSLPGKFSCTMLGLGVEQYSLLILLIEYQAENKKGEMYSKNFFEVAGNLLQMNCQLRFEQLRQIPDRPGV</sequence>
<keyword evidence="2" id="KW-0863">Zinc-finger</keyword>
<dbReference type="EMBL" id="JABFOF010000002">
    <property type="protein sequence ID" value="KAG2406605.1"/>
    <property type="molecule type" value="Genomic_DNA"/>
</dbReference>
<dbReference type="Pfam" id="PF07496">
    <property type="entry name" value="zf-CW"/>
    <property type="match status" value="1"/>
</dbReference>
<feature type="compositionally biased region" description="Low complexity" evidence="4">
    <location>
        <begin position="283"/>
        <end position="296"/>
    </location>
</feature>
<dbReference type="PROSITE" id="PS51050">
    <property type="entry name" value="ZF_CW"/>
    <property type="match status" value="1"/>
</dbReference>
<feature type="compositionally biased region" description="Basic and acidic residues" evidence="4">
    <location>
        <begin position="900"/>
        <end position="922"/>
    </location>
</feature>
<feature type="compositionally biased region" description="Low complexity" evidence="4">
    <location>
        <begin position="1102"/>
        <end position="1114"/>
    </location>
</feature>
<feature type="compositionally biased region" description="Basic and acidic residues" evidence="4">
    <location>
        <begin position="649"/>
        <end position="660"/>
    </location>
</feature>
<gene>
    <name evidence="6" type="ORF">HKW66_Vig0058610</name>
</gene>
<evidence type="ECO:0000313" key="6">
    <source>
        <dbReference type="EMBL" id="KAG2406605.1"/>
    </source>
</evidence>
<feature type="region of interest" description="Disordered" evidence="4">
    <location>
        <begin position="569"/>
        <end position="678"/>
    </location>
</feature>
<name>A0A8T0L9B4_PHAAN</name>
<feature type="region of interest" description="Disordered" evidence="4">
    <location>
        <begin position="1158"/>
        <end position="1189"/>
    </location>
</feature>
<dbReference type="Proteomes" id="UP000743370">
    <property type="component" value="Unassembled WGS sequence"/>
</dbReference>
<dbReference type="Pfam" id="PF24756">
    <property type="entry name" value="THD_CWZF3-5-7"/>
    <property type="match status" value="1"/>
</dbReference>
<evidence type="ECO:0000256" key="3">
    <source>
        <dbReference type="ARBA" id="ARBA00022833"/>
    </source>
</evidence>
<accession>A0A8T0L9B4</accession>
<feature type="compositionally biased region" description="Polar residues" evidence="4">
    <location>
        <begin position="1450"/>
        <end position="1462"/>
    </location>
</feature>
<keyword evidence="1" id="KW-0479">Metal-binding</keyword>
<evidence type="ECO:0000313" key="7">
    <source>
        <dbReference type="Proteomes" id="UP000743370"/>
    </source>
</evidence>
<feature type="region of interest" description="Disordered" evidence="4">
    <location>
        <begin position="467"/>
        <end position="495"/>
    </location>
</feature>
<evidence type="ECO:0000256" key="2">
    <source>
        <dbReference type="ARBA" id="ARBA00022771"/>
    </source>
</evidence>
<feature type="compositionally biased region" description="Basic and acidic residues" evidence="4">
    <location>
        <begin position="1468"/>
        <end position="1482"/>
    </location>
</feature>
<feature type="compositionally biased region" description="Polar residues" evidence="4">
    <location>
        <begin position="189"/>
        <end position="198"/>
    </location>
</feature>
<feature type="compositionally biased region" description="Polar residues" evidence="4">
    <location>
        <begin position="928"/>
        <end position="949"/>
    </location>
</feature>
<feature type="compositionally biased region" description="Polar residues" evidence="4">
    <location>
        <begin position="1074"/>
        <end position="1086"/>
    </location>
</feature>
<feature type="region of interest" description="Disordered" evidence="4">
    <location>
        <begin position="800"/>
        <end position="1134"/>
    </location>
</feature>
<dbReference type="PANTHER" id="PTHR46524:SF7">
    <property type="entry name" value="CW-TYPE ZINC FINGER"/>
    <property type="match status" value="1"/>
</dbReference>
<feature type="compositionally biased region" description="Basic and acidic residues" evidence="4">
    <location>
        <begin position="1271"/>
        <end position="1283"/>
    </location>
</feature>